<dbReference type="RefSeq" id="WP_331846194.1">
    <property type="nucleotide sequence ID" value="NZ_JAZHPZ010000003.1"/>
</dbReference>
<name>A0ABU7VRY5_9BACL</name>
<dbReference type="EMBL" id="JAZHPZ010000003">
    <property type="protein sequence ID" value="MEF2965971.1"/>
    <property type="molecule type" value="Genomic_DNA"/>
</dbReference>
<dbReference type="PANTHER" id="PTHR35789">
    <property type="entry name" value="SPORE GERMINATION PROTEIN B3"/>
    <property type="match status" value="1"/>
</dbReference>
<dbReference type="InterPro" id="IPR046953">
    <property type="entry name" value="Spore_GerAC-like_C"/>
</dbReference>
<evidence type="ECO:0000256" key="2">
    <source>
        <dbReference type="ARBA" id="ARBA00007886"/>
    </source>
</evidence>
<evidence type="ECO:0000256" key="6">
    <source>
        <dbReference type="ARBA" id="ARBA00023139"/>
    </source>
</evidence>
<evidence type="ECO:0000256" key="3">
    <source>
        <dbReference type="ARBA" id="ARBA00022544"/>
    </source>
</evidence>
<evidence type="ECO:0000313" key="10">
    <source>
        <dbReference type="EMBL" id="MEF2965971.1"/>
    </source>
</evidence>
<keyword evidence="7" id="KW-0449">Lipoprotein</keyword>
<dbReference type="PROSITE" id="PS51257">
    <property type="entry name" value="PROKAR_LIPOPROTEIN"/>
    <property type="match status" value="1"/>
</dbReference>
<keyword evidence="3" id="KW-0309">Germination</keyword>
<dbReference type="NCBIfam" id="TIGR02887">
    <property type="entry name" value="spore_ger_x_C"/>
    <property type="match status" value="1"/>
</dbReference>
<dbReference type="InterPro" id="IPR038501">
    <property type="entry name" value="Spore_GerAC_C_sf"/>
</dbReference>
<gene>
    <name evidence="10" type="ORF">V3851_09025</name>
</gene>
<dbReference type="Gene3D" id="6.20.190.10">
    <property type="entry name" value="Nutrient germinant receptor protein C, domain 1"/>
    <property type="match status" value="1"/>
</dbReference>
<keyword evidence="11" id="KW-1185">Reference proteome</keyword>
<evidence type="ECO:0000256" key="4">
    <source>
        <dbReference type="ARBA" id="ARBA00022729"/>
    </source>
</evidence>
<keyword evidence="4" id="KW-0732">Signal</keyword>
<dbReference type="Proteomes" id="UP001306950">
    <property type="component" value="Unassembled WGS sequence"/>
</dbReference>
<dbReference type="Pfam" id="PF05504">
    <property type="entry name" value="Spore_GerAC"/>
    <property type="match status" value="1"/>
</dbReference>
<comment type="caution">
    <text evidence="10">The sequence shown here is derived from an EMBL/GenBank/DDBJ whole genome shotgun (WGS) entry which is preliminary data.</text>
</comment>
<evidence type="ECO:0000259" key="9">
    <source>
        <dbReference type="Pfam" id="PF25198"/>
    </source>
</evidence>
<keyword evidence="5" id="KW-0472">Membrane</keyword>
<accession>A0ABU7VRY5</accession>
<dbReference type="Pfam" id="PF25198">
    <property type="entry name" value="Spore_GerAC_N"/>
    <property type="match status" value="1"/>
</dbReference>
<evidence type="ECO:0000256" key="7">
    <source>
        <dbReference type="ARBA" id="ARBA00023288"/>
    </source>
</evidence>
<sequence length="406" mass="46292">MAAKAMLKKASRLVLSLILTVSLSGCWNRNELNALAIVLALGVDMVGDQYEVTVQYIDPSAASRSKTTDRAPTIVLSENEKTIFEALRKLTSKTSRRLYVSHMRFIVIGEQIAKRGIYEPLDLLFRDHEVRPDFYVAVAKNCRVKDVIGFVSPTELIPGIDMYRSLKTSEKIWSPTSAANVKDIMMKLSKDGVDPAITGISLIGDLERGKLEDNVKRPIPYAEFKYEGIGAFHEDRLLGWMNEDESKAYTYLTNHIQSTVGRVRCPDGKGWFVTEVTNSKTKVTPVIREGEPHLKLKVEVEGNIGEMECAIDLMDPHEIGLLEKLAEERQIDILNSGLKKAQQYGSDIFGFGEAFHRKYPKRWRSWRENWNEKFRSDLTYELEVKYKLRRHGKINNPFGKDTTRKE</sequence>
<organism evidence="10 11">
    <name type="scientific">Paenibacillus haidiansis</name>
    <dbReference type="NCBI Taxonomy" id="1574488"/>
    <lineage>
        <taxon>Bacteria</taxon>
        <taxon>Bacillati</taxon>
        <taxon>Bacillota</taxon>
        <taxon>Bacilli</taxon>
        <taxon>Bacillales</taxon>
        <taxon>Paenibacillaceae</taxon>
        <taxon>Paenibacillus</taxon>
    </lineage>
</organism>
<dbReference type="Gene3D" id="3.30.300.210">
    <property type="entry name" value="Nutrient germinant receptor protein C, domain 3"/>
    <property type="match status" value="1"/>
</dbReference>
<dbReference type="InterPro" id="IPR057336">
    <property type="entry name" value="GerAC_N"/>
</dbReference>
<protein>
    <submittedName>
        <fullName evidence="10">Ger(X)C family spore germination protein</fullName>
    </submittedName>
</protein>
<reference evidence="10 11" key="1">
    <citation type="submission" date="2024-02" db="EMBL/GenBank/DDBJ databases">
        <title>A nitrogen-fixing paenibacillus bacterium.</title>
        <authorList>
            <person name="Zhang W.L."/>
            <person name="Chen S.F."/>
        </authorList>
    </citation>
    <scope>NUCLEOTIDE SEQUENCE [LARGE SCALE GENOMIC DNA]</scope>
    <source>
        <strain evidence="10 11">M1</strain>
    </source>
</reference>
<dbReference type="InterPro" id="IPR008844">
    <property type="entry name" value="Spore_GerAC-like"/>
</dbReference>
<feature type="domain" description="Spore germination protein N-terminal" evidence="9">
    <location>
        <begin position="28"/>
        <end position="201"/>
    </location>
</feature>
<keyword evidence="6" id="KW-0564">Palmitate</keyword>
<proteinExistence type="inferred from homology"/>
<comment type="similarity">
    <text evidence="2">Belongs to the GerABKC lipoprotein family.</text>
</comment>
<evidence type="ECO:0000256" key="1">
    <source>
        <dbReference type="ARBA" id="ARBA00004635"/>
    </source>
</evidence>
<evidence type="ECO:0000313" key="11">
    <source>
        <dbReference type="Proteomes" id="UP001306950"/>
    </source>
</evidence>
<evidence type="ECO:0000259" key="8">
    <source>
        <dbReference type="Pfam" id="PF05504"/>
    </source>
</evidence>
<comment type="subcellular location">
    <subcellularLocation>
        <location evidence="1">Membrane</location>
        <topology evidence="1">Lipid-anchor</topology>
    </subcellularLocation>
</comment>
<feature type="domain" description="Spore germination GerAC-like C-terminal" evidence="8">
    <location>
        <begin position="227"/>
        <end position="392"/>
    </location>
</feature>
<evidence type="ECO:0000256" key="5">
    <source>
        <dbReference type="ARBA" id="ARBA00023136"/>
    </source>
</evidence>
<dbReference type="PANTHER" id="PTHR35789:SF1">
    <property type="entry name" value="SPORE GERMINATION PROTEIN B3"/>
    <property type="match status" value="1"/>
</dbReference>